<dbReference type="PRINTS" id="PR00469">
    <property type="entry name" value="PNDRDTASEII"/>
</dbReference>
<sequence>MDDNDVQYDVVVVGGGAAGLSGALLLARARYRVLVLDDGTPRNAPADGVHNWLTRDGLPPAEIGRIGRAEVTGYGGVVRDARVTGARTGSGVVVVTSGDGTEYRARRLLVTTGLTDEIPPVDGLTERWGSDVFGCPFCHAWEHRDTRIGVLSTGPHDLMKVHIARRWSDDVTLFLHTGPEPDDEQWAGYATAGVTVVDGEVAGTVVSDGRLTGLRLGSGTVVPVDALTISPRAVARAGFLAGLGLEPVEHPSGLGAAVPAGPDGSTSVPGIYAAGNVVDPMATVPAAVAAGSVAAAGIARDLIMSDLATATGTAADARAAADPFSAASEAECATRVAGDRVHGLDVPVR</sequence>
<keyword evidence="4" id="KW-0812">Transmembrane</keyword>
<feature type="domain" description="FAD/NAD(P)-binding" evidence="5">
    <location>
        <begin position="8"/>
        <end position="291"/>
    </location>
</feature>
<dbReference type="SUPFAM" id="SSF51905">
    <property type="entry name" value="FAD/NAD(P)-binding domain"/>
    <property type="match status" value="1"/>
</dbReference>
<keyword evidence="4" id="KW-0472">Membrane</keyword>
<dbReference type="AlphaFoldDB" id="A0A4R1HSE5"/>
<dbReference type="EMBL" id="SMFZ01000001">
    <property type="protein sequence ID" value="TCK24241.1"/>
    <property type="molecule type" value="Genomic_DNA"/>
</dbReference>
<dbReference type="InterPro" id="IPR036188">
    <property type="entry name" value="FAD/NAD-bd_sf"/>
</dbReference>
<accession>A0A4R1HSE5</accession>
<evidence type="ECO:0000313" key="6">
    <source>
        <dbReference type="EMBL" id="TCK24241.1"/>
    </source>
</evidence>
<name>A0A4R1HSE5_PSEEN</name>
<evidence type="ECO:0000256" key="4">
    <source>
        <dbReference type="SAM" id="Phobius"/>
    </source>
</evidence>
<evidence type="ECO:0000256" key="3">
    <source>
        <dbReference type="ARBA" id="ARBA00048132"/>
    </source>
</evidence>
<evidence type="ECO:0000259" key="5">
    <source>
        <dbReference type="Pfam" id="PF07992"/>
    </source>
</evidence>
<dbReference type="InterPro" id="IPR023753">
    <property type="entry name" value="FAD/NAD-binding_dom"/>
</dbReference>
<comment type="catalytic activity">
    <reaction evidence="3">
        <text>[thioredoxin]-dithiol + NADP(+) = [thioredoxin]-disulfide + NADPH + H(+)</text>
        <dbReference type="Rhea" id="RHEA:20345"/>
        <dbReference type="Rhea" id="RHEA-COMP:10698"/>
        <dbReference type="Rhea" id="RHEA-COMP:10700"/>
        <dbReference type="ChEBI" id="CHEBI:15378"/>
        <dbReference type="ChEBI" id="CHEBI:29950"/>
        <dbReference type="ChEBI" id="CHEBI:50058"/>
        <dbReference type="ChEBI" id="CHEBI:57783"/>
        <dbReference type="ChEBI" id="CHEBI:58349"/>
        <dbReference type="EC" id="1.8.1.9"/>
    </reaction>
</comment>
<dbReference type="Proteomes" id="UP000295560">
    <property type="component" value="Unassembled WGS sequence"/>
</dbReference>
<dbReference type="PRINTS" id="PR00368">
    <property type="entry name" value="FADPNR"/>
</dbReference>
<dbReference type="InterPro" id="IPR050097">
    <property type="entry name" value="Ferredoxin-NADP_redctase_2"/>
</dbReference>
<keyword evidence="2" id="KW-0560">Oxidoreductase</keyword>
<dbReference type="Gene3D" id="3.50.50.60">
    <property type="entry name" value="FAD/NAD(P)-binding domain"/>
    <property type="match status" value="2"/>
</dbReference>
<feature type="transmembrane region" description="Helical" evidence="4">
    <location>
        <begin position="6"/>
        <end position="27"/>
    </location>
</feature>
<comment type="caution">
    <text evidence="6">The sequence shown here is derived from an EMBL/GenBank/DDBJ whole genome shotgun (WGS) entry which is preliminary data.</text>
</comment>
<keyword evidence="1" id="KW-0285">Flavoprotein</keyword>
<dbReference type="PANTHER" id="PTHR48105">
    <property type="entry name" value="THIOREDOXIN REDUCTASE 1-RELATED-RELATED"/>
    <property type="match status" value="1"/>
</dbReference>
<gene>
    <name evidence="6" type="ORF">EV378_0012</name>
</gene>
<evidence type="ECO:0000313" key="7">
    <source>
        <dbReference type="Proteomes" id="UP000295560"/>
    </source>
</evidence>
<evidence type="ECO:0000256" key="1">
    <source>
        <dbReference type="ARBA" id="ARBA00022630"/>
    </source>
</evidence>
<reference evidence="6 7" key="1">
    <citation type="submission" date="2019-03" db="EMBL/GenBank/DDBJ databases">
        <title>Sequencing the genomes of 1000 actinobacteria strains.</title>
        <authorList>
            <person name="Klenk H.-P."/>
        </authorList>
    </citation>
    <scope>NUCLEOTIDE SEQUENCE [LARGE SCALE GENOMIC DNA]</scope>
    <source>
        <strain evidence="6 7">DSM 44969</strain>
    </source>
</reference>
<dbReference type="Pfam" id="PF07992">
    <property type="entry name" value="Pyr_redox_2"/>
    <property type="match status" value="1"/>
</dbReference>
<dbReference type="RefSeq" id="WP_132420613.1">
    <property type="nucleotide sequence ID" value="NZ_SMFZ01000001.1"/>
</dbReference>
<dbReference type="OrthoDB" id="9786503at2"/>
<dbReference type="GO" id="GO:0004791">
    <property type="term" value="F:thioredoxin-disulfide reductase (NADPH) activity"/>
    <property type="evidence" value="ECO:0007669"/>
    <property type="project" value="UniProtKB-EC"/>
</dbReference>
<protein>
    <submittedName>
        <fullName evidence="6">Thioredoxin reductase</fullName>
    </submittedName>
</protein>
<keyword evidence="4" id="KW-1133">Transmembrane helix</keyword>
<organism evidence="6 7">
    <name type="scientific">Pseudonocardia endophytica</name>
    <dbReference type="NCBI Taxonomy" id="401976"/>
    <lineage>
        <taxon>Bacteria</taxon>
        <taxon>Bacillati</taxon>
        <taxon>Actinomycetota</taxon>
        <taxon>Actinomycetes</taxon>
        <taxon>Pseudonocardiales</taxon>
        <taxon>Pseudonocardiaceae</taxon>
        <taxon>Pseudonocardia</taxon>
    </lineage>
</organism>
<evidence type="ECO:0000256" key="2">
    <source>
        <dbReference type="ARBA" id="ARBA00023002"/>
    </source>
</evidence>
<proteinExistence type="predicted"/>
<keyword evidence="7" id="KW-1185">Reference proteome</keyword>